<evidence type="ECO:0000256" key="14">
    <source>
        <dbReference type="ARBA" id="ARBA00023015"/>
    </source>
</evidence>
<keyword evidence="25" id="KW-0251">Elongation factor</keyword>
<dbReference type="AlphaFoldDB" id="A0A0V0G9S0"/>
<name>A0A0V0G9S0_TRIDM</name>
<dbReference type="CDD" id="cd12282">
    <property type="entry name" value="RRM2_TatSF1_like"/>
    <property type="match status" value="1"/>
</dbReference>
<keyword evidence="6" id="KW-0597">Phosphoprotein</keyword>
<comment type="subcellular location">
    <subcellularLocation>
        <location evidence="2">Chromosome</location>
    </subcellularLocation>
    <subcellularLocation>
        <location evidence="1">Nucleus</location>
    </subcellularLocation>
</comment>
<comment type="subunit">
    <text evidence="20">Component of the 17S U2 SnRNP complex, a ribonucleoprotein complex that contains small nuclear RNA (snRNA) U2 and a number of specific proteins. Within the 17S U2 SnRNP complex, interacts (via UHM region) directly with SF3B1. Component of a complex which is at least composed of HTATSF1/Tat-SF1, the P-TEFb complex components CDK9 and CCNT1, RNA polymerase II, SUPT5H, and NCL/nucleolin. Interacts with GTF2F2/RAP30 and POLR2A. Interacts with TCERG1/CA150. Interacts with (poly-ADP-ribosylated) RPA1; promoting HTATSF1 recruitment to DNA damage sites. Interacts (when phosphorylated) with TOPBP1; promoting recruitment of TOPBP1 to DNA damage sites during S-phase.</text>
</comment>
<proteinExistence type="inferred from homology"/>
<dbReference type="InterPro" id="IPR034393">
    <property type="entry name" value="TatSF1-like"/>
</dbReference>
<dbReference type="PANTHER" id="PTHR15608">
    <property type="entry name" value="SPLICING FACTOR U2AF-ASSOCIATED PROTEIN 2"/>
    <property type="match status" value="1"/>
</dbReference>
<evidence type="ECO:0000313" key="25">
    <source>
        <dbReference type="EMBL" id="JAP04864.1"/>
    </source>
</evidence>
<evidence type="ECO:0000256" key="18">
    <source>
        <dbReference type="ARBA" id="ARBA00023204"/>
    </source>
</evidence>
<keyword evidence="19" id="KW-0539">Nucleus</keyword>
<dbReference type="InterPro" id="IPR000504">
    <property type="entry name" value="RRM_dom"/>
</dbReference>
<dbReference type="Pfam" id="PF00076">
    <property type="entry name" value="RRM_1"/>
    <property type="match status" value="2"/>
</dbReference>
<keyword evidence="9" id="KW-0677">Repeat</keyword>
<feature type="domain" description="RRM" evidence="24">
    <location>
        <begin position="253"/>
        <end position="339"/>
    </location>
</feature>
<dbReference type="GO" id="GO:0003746">
    <property type="term" value="F:translation elongation factor activity"/>
    <property type="evidence" value="ECO:0007669"/>
    <property type="project" value="UniProtKB-KW"/>
</dbReference>
<evidence type="ECO:0000256" key="12">
    <source>
        <dbReference type="ARBA" id="ARBA00022884"/>
    </source>
</evidence>
<keyword evidence="18" id="KW-0234">DNA repair</keyword>
<evidence type="ECO:0000256" key="8">
    <source>
        <dbReference type="ARBA" id="ARBA00022728"/>
    </source>
</evidence>
<dbReference type="InterPro" id="IPR012677">
    <property type="entry name" value="Nucleotide-bd_a/b_plait_sf"/>
</dbReference>
<evidence type="ECO:0000256" key="1">
    <source>
        <dbReference type="ARBA" id="ARBA00004123"/>
    </source>
</evidence>
<dbReference type="InterPro" id="IPR035979">
    <property type="entry name" value="RBD_domain_sf"/>
</dbReference>
<feature type="region of interest" description="Disordered" evidence="23">
    <location>
        <begin position="1"/>
        <end position="22"/>
    </location>
</feature>
<evidence type="ECO:0000256" key="4">
    <source>
        <dbReference type="ARBA" id="ARBA00022454"/>
    </source>
</evidence>
<keyword evidence="25" id="KW-0648">Protein biosynthesis</keyword>
<evidence type="ECO:0000256" key="20">
    <source>
        <dbReference type="ARBA" id="ARBA00062124"/>
    </source>
</evidence>
<dbReference type="PANTHER" id="PTHR15608:SF0">
    <property type="entry name" value="HIV TAT-SPECIFIC FACTOR 1"/>
    <property type="match status" value="1"/>
</dbReference>
<dbReference type="InterPro" id="IPR034392">
    <property type="entry name" value="TatSF1-like_RRM1"/>
</dbReference>
<dbReference type="EMBL" id="GECL01001260">
    <property type="protein sequence ID" value="JAP04864.1"/>
    <property type="molecule type" value="Transcribed_RNA"/>
</dbReference>
<feature type="compositionally biased region" description="Basic and acidic residues" evidence="23">
    <location>
        <begin position="500"/>
        <end position="524"/>
    </location>
</feature>
<evidence type="ECO:0000256" key="21">
    <source>
        <dbReference type="ARBA" id="ARBA00073773"/>
    </source>
</evidence>
<dbReference type="GO" id="GO:0005686">
    <property type="term" value="C:U2 snRNP"/>
    <property type="evidence" value="ECO:0007669"/>
    <property type="project" value="TreeGrafter"/>
</dbReference>
<keyword evidence="4" id="KW-0158">Chromosome</keyword>
<comment type="similarity">
    <text evidence="3">Belongs to the HTATSF1 family.</text>
</comment>
<evidence type="ECO:0000256" key="13">
    <source>
        <dbReference type="ARBA" id="ARBA00022990"/>
    </source>
</evidence>
<evidence type="ECO:0000256" key="7">
    <source>
        <dbReference type="ARBA" id="ARBA00022664"/>
    </source>
</evidence>
<evidence type="ECO:0000256" key="10">
    <source>
        <dbReference type="ARBA" id="ARBA00022763"/>
    </source>
</evidence>
<dbReference type="PROSITE" id="PS50102">
    <property type="entry name" value="RRM"/>
    <property type="match status" value="1"/>
</dbReference>
<keyword evidence="15" id="KW-0010">Activator</keyword>
<dbReference type="GO" id="GO:0003723">
    <property type="term" value="F:RNA binding"/>
    <property type="evidence" value="ECO:0007669"/>
    <property type="project" value="UniProtKB-UniRule"/>
</dbReference>
<keyword evidence="17" id="KW-0508">mRNA splicing</keyword>
<evidence type="ECO:0000256" key="6">
    <source>
        <dbReference type="ARBA" id="ARBA00022553"/>
    </source>
</evidence>
<evidence type="ECO:0000256" key="17">
    <source>
        <dbReference type="ARBA" id="ARBA00023187"/>
    </source>
</evidence>
<evidence type="ECO:0000256" key="16">
    <source>
        <dbReference type="ARBA" id="ARBA00023163"/>
    </source>
</evidence>
<dbReference type="CDD" id="cd12281">
    <property type="entry name" value="RRM1_TatSF1_like"/>
    <property type="match status" value="1"/>
</dbReference>
<reference evidence="25" key="1">
    <citation type="journal article" date="2018" name="J. Proteomics">
        <title>Exploring the molecular complexity of Triatoma dimidiata sialome.</title>
        <authorList>
            <person name="Santiago P.B."/>
            <person name="de Araujo C.N."/>
            <person name="Charneau S."/>
            <person name="Bastos I.M.D."/>
            <person name="Assumpcao T.C.F."/>
            <person name="Queiroz R.M.L."/>
            <person name="Praca Y.R."/>
            <person name="Cordeiro T.M."/>
            <person name="Garcia C.H.S."/>
            <person name="da Silva I.G."/>
            <person name="Raiol T."/>
            <person name="Motta F.N."/>
            <person name="de Araujo Oliveira J.V."/>
            <person name="de Sousa M.V."/>
            <person name="Ribeiro J.M.C."/>
            <person name="de Santana J.M."/>
        </authorList>
    </citation>
    <scope>NUCLEOTIDE SEQUENCE</scope>
    <source>
        <strain evidence="25">Santander</strain>
        <tissue evidence="25">Salivary glands</tissue>
    </source>
</reference>
<evidence type="ECO:0000256" key="2">
    <source>
        <dbReference type="ARBA" id="ARBA00004286"/>
    </source>
</evidence>
<evidence type="ECO:0000256" key="23">
    <source>
        <dbReference type="SAM" id="MobiDB-lite"/>
    </source>
</evidence>
<feature type="compositionally biased region" description="Acidic residues" evidence="23">
    <location>
        <begin position="118"/>
        <end position="132"/>
    </location>
</feature>
<keyword evidence="13" id="KW-0007">Acetylation</keyword>
<dbReference type="FunFam" id="3.30.70.330:FF:000105">
    <property type="entry name" value="HIV Tat-specific factor 1 homolog"/>
    <property type="match status" value="1"/>
</dbReference>
<dbReference type="SMART" id="SM00360">
    <property type="entry name" value="RRM"/>
    <property type="match status" value="2"/>
</dbReference>
<evidence type="ECO:0000259" key="24">
    <source>
        <dbReference type="PROSITE" id="PS50102"/>
    </source>
</evidence>
<feature type="region of interest" description="Disordered" evidence="23">
    <location>
        <begin position="198"/>
        <end position="237"/>
    </location>
</feature>
<sequence>NIENSDTSHKSSNYEEITSSKLDESRLHYESGKCYYTDPSGERLEWNEEKQEWIRDSDIPSKPNNDYILEDGCYYYKDKTTGKKFKWNTESNSWASCTEEGEMSNINCNIKTIRQENTEEENEDDEDEELEDEKPKSKPVVRQDMSEGIYGTDGENHTYTDPNDGTVYVWDKEKNAWFPKIDEDFLAQYQMSYGFVKPDSTVATTPNEEMDIKKDSKENSKEDVTKDTEDSTSLKRKQPLEPAWFDVGDKHNTKVYVTNLPTDITEQEFIDLMQKCGLVMKDAETGKMKIKLYTEPGTDHLKGDALCTYIKVESVELALNLLDGYDFKGHKIHVERAKFTMKGNAYDPSLKPRKKRRKDKEKIKKMQEKLFDWRPDKLRGERSKHERVVIIKNLFEPSLFDKDVGLILEYQQDIREECLKCGDVRKVTIYDRHPEGIAQVIFKEPEAADACVQLLHNRWFGQRRISAEIWDGKTKYKVIESEEEKQERIKKWDSFLTSKAEKMEESGNKGKKQKESNEDSRVDNEAEGSDSDTRSSAGSQDETDED</sequence>
<dbReference type="GO" id="GO:0005684">
    <property type="term" value="C:U2-type spliceosomal complex"/>
    <property type="evidence" value="ECO:0007669"/>
    <property type="project" value="TreeGrafter"/>
</dbReference>
<feature type="compositionally biased region" description="Basic and acidic residues" evidence="23">
    <location>
        <begin position="1"/>
        <end position="13"/>
    </location>
</feature>
<keyword evidence="16" id="KW-0804">Transcription</keyword>
<evidence type="ECO:0000256" key="9">
    <source>
        <dbReference type="ARBA" id="ARBA00022737"/>
    </source>
</evidence>
<evidence type="ECO:0000256" key="15">
    <source>
        <dbReference type="ARBA" id="ARBA00023159"/>
    </source>
</evidence>
<dbReference type="GO" id="GO:0000398">
    <property type="term" value="P:mRNA splicing, via spliceosome"/>
    <property type="evidence" value="ECO:0007669"/>
    <property type="project" value="InterPro"/>
</dbReference>
<dbReference type="SUPFAM" id="SSF54928">
    <property type="entry name" value="RNA-binding domain, RBD"/>
    <property type="match status" value="2"/>
</dbReference>
<accession>A0A0V0G9S0</accession>
<keyword evidence="7" id="KW-0507">mRNA processing</keyword>
<keyword evidence="10" id="KW-0227">DNA damage</keyword>
<dbReference type="Gene3D" id="3.30.70.330">
    <property type="match status" value="2"/>
</dbReference>
<keyword evidence="14" id="KW-0805">Transcription regulation</keyword>
<keyword evidence="8" id="KW-0747">Spliceosome</keyword>
<dbReference type="GO" id="GO:0006281">
    <property type="term" value="P:DNA repair"/>
    <property type="evidence" value="ECO:0007669"/>
    <property type="project" value="UniProtKB-KW"/>
</dbReference>
<evidence type="ECO:0000256" key="22">
    <source>
        <dbReference type="PROSITE-ProRule" id="PRU00176"/>
    </source>
</evidence>
<organism evidence="25">
    <name type="scientific">Triatoma dimidiata</name>
    <name type="common">Kissing bug</name>
    <name type="synonym">Meccus dimidiatus</name>
    <dbReference type="NCBI Taxonomy" id="72491"/>
    <lineage>
        <taxon>Eukaryota</taxon>
        <taxon>Metazoa</taxon>
        <taxon>Ecdysozoa</taxon>
        <taxon>Arthropoda</taxon>
        <taxon>Hexapoda</taxon>
        <taxon>Insecta</taxon>
        <taxon>Pterygota</taxon>
        <taxon>Neoptera</taxon>
        <taxon>Paraneoptera</taxon>
        <taxon>Hemiptera</taxon>
        <taxon>Heteroptera</taxon>
        <taxon>Panheteroptera</taxon>
        <taxon>Cimicomorpha</taxon>
        <taxon>Reduviidae</taxon>
        <taxon>Triatominae</taxon>
        <taxon>Triatoma</taxon>
    </lineage>
</organism>
<evidence type="ECO:0000256" key="5">
    <source>
        <dbReference type="ARBA" id="ARBA00022499"/>
    </source>
</evidence>
<dbReference type="FunFam" id="3.30.70.330:FF:000202">
    <property type="entry name" value="HIV Tat-specific factor 1"/>
    <property type="match status" value="1"/>
</dbReference>
<keyword evidence="11" id="KW-0832">Ubl conjugation</keyword>
<keyword evidence="5" id="KW-1017">Isopeptide bond</keyword>
<keyword evidence="12 22" id="KW-0694">RNA-binding</keyword>
<dbReference type="GO" id="GO:0005694">
    <property type="term" value="C:chromosome"/>
    <property type="evidence" value="ECO:0007669"/>
    <property type="project" value="UniProtKB-SubCell"/>
</dbReference>
<feature type="region of interest" description="Disordered" evidence="23">
    <location>
        <begin position="500"/>
        <end position="546"/>
    </location>
</feature>
<feature type="non-terminal residue" evidence="25">
    <location>
        <position position="1"/>
    </location>
</feature>
<evidence type="ECO:0000256" key="3">
    <source>
        <dbReference type="ARBA" id="ARBA00007747"/>
    </source>
</evidence>
<feature type="region of interest" description="Disordered" evidence="23">
    <location>
        <begin position="115"/>
        <end position="165"/>
    </location>
</feature>
<evidence type="ECO:0000256" key="19">
    <source>
        <dbReference type="ARBA" id="ARBA00023242"/>
    </source>
</evidence>
<protein>
    <recommendedName>
        <fullName evidence="21">17S U2 SnRNP complex component HTATSF1</fullName>
    </recommendedName>
</protein>
<evidence type="ECO:0000256" key="11">
    <source>
        <dbReference type="ARBA" id="ARBA00022843"/>
    </source>
</evidence>
<feature type="compositionally biased region" description="Basic and acidic residues" evidence="23">
    <location>
        <begin position="210"/>
        <end position="233"/>
    </location>
</feature>